<feature type="chain" id="PRO_5002255302" description="1-alkyl-2-acetylglycerophosphocholine esterase" evidence="5">
    <location>
        <begin position="19"/>
        <end position="376"/>
    </location>
</feature>
<dbReference type="Gene3D" id="3.40.50.1820">
    <property type="entry name" value="alpha/beta hydrolase"/>
    <property type="match status" value="1"/>
</dbReference>
<evidence type="ECO:0000256" key="1">
    <source>
        <dbReference type="ARBA" id="ARBA00013201"/>
    </source>
</evidence>
<keyword evidence="7" id="KW-1185">Reference proteome</keyword>
<gene>
    <name evidence="6" type="ORF">PV07_03920</name>
</gene>
<dbReference type="AlphaFoldDB" id="A0A0D2CMA8"/>
<dbReference type="SUPFAM" id="SSF53474">
    <property type="entry name" value="alpha/beta-Hydrolases"/>
    <property type="match status" value="1"/>
</dbReference>
<evidence type="ECO:0000313" key="6">
    <source>
        <dbReference type="EMBL" id="KIW32368.1"/>
    </source>
</evidence>
<organism evidence="6 7">
    <name type="scientific">Cladophialophora immunda</name>
    <dbReference type="NCBI Taxonomy" id="569365"/>
    <lineage>
        <taxon>Eukaryota</taxon>
        <taxon>Fungi</taxon>
        <taxon>Dikarya</taxon>
        <taxon>Ascomycota</taxon>
        <taxon>Pezizomycotina</taxon>
        <taxon>Eurotiomycetes</taxon>
        <taxon>Chaetothyriomycetidae</taxon>
        <taxon>Chaetothyriales</taxon>
        <taxon>Herpotrichiellaceae</taxon>
        <taxon>Cladophialophora</taxon>
    </lineage>
</organism>
<dbReference type="Pfam" id="PF03403">
    <property type="entry name" value="PAF-AH_p_II"/>
    <property type="match status" value="2"/>
</dbReference>
<protein>
    <recommendedName>
        <fullName evidence="1">1-alkyl-2-acetylglycerophosphocholine esterase</fullName>
        <ecNumber evidence="1">3.1.1.47</ecNumber>
    </recommendedName>
</protein>
<keyword evidence="2" id="KW-0378">Hydrolase</keyword>
<dbReference type="PANTHER" id="PTHR10272">
    <property type="entry name" value="PLATELET-ACTIVATING FACTOR ACETYLHYDROLASE"/>
    <property type="match status" value="1"/>
</dbReference>
<dbReference type="EC" id="3.1.1.47" evidence="1"/>
<proteinExistence type="predicted"/>
<keyword evidence="4" id="KW-0443">Lipid metabolism</keyword>
<dbReference type="GO" id="GO:0016042">
    <property type="term" value="P:lipid catabolic process"/>
    <property type="evidence" value="ECO:0007669"/>
    <property type="project" value="UniProtKB-KW"/>
</dbReference>
<feature type="signal peptide" evidence="5">
    <location>
        <begin position="1"/>
        <end position="18"/>
    </location>
</feature>
<dbReference type="InterPro" id="IPR029058">
    <property type="entry name" value="AB_hydrolase_fold"/>
</dbReference>
<dbReference type="RefSeq" id="XP_016252584.1">
    <property type="nucleotide sequence ID" value="XM_016390682.1"/>
</dbReference>
<dbReference type="STRING" id="569365.A0A0D2CMA8"/>
<dbReference type="HOGENOM" id="CLU_026278_0_0_1"/>
<sequence length="376" mass="40606">MAVSLLFYFLSIALGAWCQTVALPPPPISTNVFVTAFPLTDASRVDPYAPCCNQPRRLMLSLFQPTNCTKTHGIPYMPPATAAFHDAMFGSFGIPNGTFEAFRLQTCPSPPKNTDFPVLLFSTGAGSSRLTYNVLCQWVASMGFNVISIDHTYDAEIVEFPDGTVIQGANITLPDDLSQVLSLRVADIGSVLNALANSTVTKQLGIPSFKIKHVGIFGHSLGGATAANAMLVKPRLASGLNMDGSVYGPAMNKTDKNPFTIFAAQGHNQSIDATWAAFWQELKGLKLQLQVNGTVHGTFTDYPILAKSIGINSTVLPEIVELIGTIDGARMMNILRRYISGFFQETLESQKVRLIEGPSSQFPEVSFVNMSLSSQA</sequence>
<dbReference type="OrthoDB" id="2363873at2759"/>
<keyword evidence="3" id="KW-0442">Lipid degradation</keyword>
<dbReference type="VEuPathDB" id="FungiDB:PV07_03920"/>
<reference evidence="6 7" key="1">
    <citation type="submission" date="2015-01" db="EMBL/GenBank/DDBJ databases">
        <title>The Genome Sequence of Cladophialophora immunda CBS83496.</title>
        <authorList>
            <consortium name="The Broad Institute Genomics Platform"/>
            <person name="Cuomo C."/>
            <person name="de Hoog S."/>
            <person name="Gorbushina A."/>
            <person name="Stielow B."/>
            <person name="Teixiera M."/>
            <person name="Abouelleil A."/>
            <person name="Chapman S.B."/>
            <person name="Priest M."/>
            <person name="Young S.K."/>
            <person name="Wortman J."/>
            <person name="Nusbaum C."/>
            <person name="Birren B."/>
        </authorList>
    </citation>
    <scope>NUCLEOTIDE SEQUENCE [LARGE SCALE GENOMIC DNA]</scope>
    <source>
        <strain evidence="6 7">CBS 83496</strain>
    </source>
</reference>
<evidence type="ECO:0000313" key="7">
    <source>
        <dbReference type="Proteomes" id="UP000054466"/>
    </source>
</evidence>
<evidence type="ECO:0000256" key="2">
    <source>
        <dbReference type="ARBA" id="ARBA00022801"/>
    </source>
</evidence>
<dbReference type="GeneID" id="27343114"/>
<dbReference type="PANTHER" id="PTHR10272:SF14">
    <property type="entry name" value="PAF ACETYLHYDROLASE FAMILY PROTEIN"/>
    <property type="match status" value="1"/>
</dbReference>
<accession>A0A0D2CMA8</accession>
<dbReference type="Proteomes" id="UP000054466">
    <property type="component" value="Unassembled WGS sequence"/>
</dbReference>
<dbReference type="EMBL" id="KN847041">
    <property type="protein sequence ID" value="KIW32368.1"/>
    <property type="molecule type" value="Genomic_DNA"/>
</dbReference>
<evidence type="ECO:0000256" key="5">
    <source>
        <dbReference type="SAM" id="SignalP"/>
    </source>
</evidence>
<name>A0A0D2CMA8_9EURO</name>
<dbReference type="GO" id="GO:0003847">
    <property type="term" value="F:1-alkyl-2-acetylglycerophosphocholine esterase activity"/>
    <property type="evidence" value="ECO:0007669"/>
    <property type="project" value="UniProtKB-EC"/>
</dbReference>
<evidence type="ECO:0000256" key="3">
    <source>
        <dbReference type="ARBA" id="ARBA00022963"/>
    </source>
</evidence>
<evidence type="ECO:0000256" key="4">
    <source>
        <dbReference type="ARBA" id="ARBA00023098"/>
    </source>
</evidence>
<keyword evidence="5" id="KW-0732">Signal</keyword>